<dbReference type="AlphaFoldDB" id="A0A3E0VW09"/>
<dbReference type="OrthoDB" id="9808744at2"/>
<evidence type="ECO:0000256" key="1">
    <source>
        <dbReference type="ARBA" id="ARBA00007521"/>
    </source>
</evidence>
<keyword evidence="3" id="KW-0540">Nuclease</keyword>
<comment type="similarity">
    <text evidence="1 3">Belongs to the PemK/MazF family.</text>
</comment>
<dbReference type="InterPro" id="IPR003477">
    <property type="entry name" value="PemK-like"/>
</dbReference>
<sequence>MVMSRGVIGWADLGPVTGSAPAKRRPVVVVQSNSFNRSSVGTVIALSLTSNTSLADVPGNVFVPSAASGLAKDSVVVVTRCSTVDRSDVTLNGSLMPAYLMSEIDAGLRLVLDL</sequence>
<dbReference type="GO" id="GO:0006402">
    <property type="term" value="P:mRNA catabolic process"/>
    <property type="evidence" value="ECO:0007669"/>
    <property type="project" value="TreeGrafter"/>
</dbReference>
<dbReference type="PANTHER" id="PTHR33988:SF2">
    <property type="entry name" value="ENDORIBONUCLEASE MAZF"/>
    <property type="match status" value="1"/>
</dbReference>
<dbReference type="InterPro" id="IPR011067">
    <property type="entry name" value="Plasmid_toxin/cell-grow_inhib"/>
</dbReference>
<dbReference type="SUPFAM" id="SSF50118">
    <property type="entry name" value="Cell growth inhibitor/plasmid maintenance toxic component"/>
    <property type="match status" value="1"/>
</dbReference>
<keyword evidence="2" id="KW-1277">Toxin-antitoxin system</keyword>
<keyword evidence="3" id="KW-0255">Endonuclease</keyword>
<organism evidence="4 5">
    <name type="scientific">Subtercola boreus</name>
    <dbReference type="NCBI Taxonomy" id="120213"/>
    <lineage>
        <taxon>Bacteria</taxon>
        <taxon>Bacillati</taxon>
        <taxon>Actinomycetota</taxon>
        <taxon>Actinomycetes</taxon>
        <taxon>Micrococcales</taxon>
        <taxon>Microbacteriaceae</taxon>
        <taxon>Subtercola</taxon>
    </lineage>
</organism>
<reference evidence="4 5" key="1">
    <citation type="submission" date="2017-04" db="EMBL/GenBank/DDBJ databases">
        <title>Comparative genome analysis of Subtercola boreus.</title>
        <authorList>
            <person name="Cho Y.-J."/>
            <person name="Cho A."/>
            <person name="Kim O.-S."/>
            <person name="Lee J.-I."/>
        </authorList>
    </citation>
    <scope>NUCLEOTIDE SEQUENCE [LARGE SCALE GENOMIC DNA]</scope>
    <source>
        <strain evidence="4 5">P27479</strain>
    </source>
</reference>
<dbReference type="GO" id="GO:0016787">
    <property type="term" value="F:hydrolase activity"/>
    <property type="evidence" value="ECO:0007669"/>
    <property type="project" value="UniProtKB-KW"/>
</dbReference>
<gene>
    <name evidence="4" type="ORF">B7R22_12855</name>
</gene>
<dbReference type="EMBL" id="NBXB01000034">
    <property type="protein sequence ID" value="RFA13548.1"/>
    <property type="molecule type" value="Genomic_DNA"/>
</dbReference>
<dbReference type="PANTHER" id="PTHR33988">
    <property type="entry name" value="ENDORIBONUCLEASE MAZF-RELATED"/>
    <property type="match status" value="1"/>
</dbReference>
<dbReference type="GO" id="GO:0004521">
    <property type="term" value="F:RNA endonuclease activity"/>
    <property type="evidence" value="ECO:0007669"/>
    <property type="project" value="TreeGrafter"/>
</dbReference>
<evidence type="ECO:0000313" key="5">
    <source>
        <dbReference type="Proteomes" id="UP000256541"/>
    </source>
</evidence>
<accession>A0A3E0VW09</accession>
<dbReference type="Gene3D" id="2.30.30.110">
    <property type="match status" value="1"/>
</dbReference>
<keyword evidence="3" id="KW-0378">Hydrolase</keyword>
<dbReference type="GO" id="GO:0003677">
    <property type="term" value="F:DNA binding"/>
    <property type="evidence" value="ECO:0007669"/>
    <property type="project" value="InterPro"/>
</dbReference>
<dbReference type="GO" id="GO:0016075">
    <property type="term" value="P:rRNA catabolic process"/>
    <property type="evidence" value="ECO:0007669"/>
    <property type="project" value="TreeGrafter"/>
</dbReference>
<evidence type="ECO:0000313" key="4">
    <source>
        <dbReference type="EMBL" id="RFA13548.1"/>
    </source>
</evidence>
<comment type="caution">
    <text evidence="4">The sequence shown here is derived from an EMBL/GenBank/DDBJ whole genome shotgun (WGS) entry which is preliminary data.</text>
</comment>
<dbReference type="Proteomes" id="UP000256541">
    <property type="component" value="Unassembled WGS sequence"/>
</dbReference>
<name>A0A3E0VW09_9MICO</name>
<evidence type="ECO:0000256" key="2">
    <source>
        <dbReference type="ARBA" id="ARBA00022649"/>
    </source>
</evidence>
<proteinExistence type="inferred from homology"/>
<comment type="function">
    <text evidence="3">Toxic component of a type II toxin-antitoxin (TA) system.</text>
</comment>
<evidence type="ECO:0000256" key="3">
    <source>
        <dbReference type="PIRNR" id="PIRNR033490"/>
    </source>
</evidence>
<dbReference type="EC" id="3.1.-.-" evidence="3"/>
<dbReference type="PIRSF" id="PIRSF033490">
    <property type="entry name" value="MazF"/>
    <property type="match status" value="1"/>
</dbReference>
<dbReference type="Pfam" id="PF02452">
    <property type="entry name" value="PemK_toxin"/>
    <property type="match status" value="1"/>
</dbReference>
<protein>
    <recommendedName>
        <fullName evidence="3">mRNA interferase</fullName>
        <ecNumber evidence="3">3.1.-.-</ecNumber>
    </recommendedName>
</protein>